<keyword evidence="5" id="KW-0464">Manganese</keyword>
<dbReference type="Gene3D" id="3.10.310.20">
    <property type="entry name" value="DHHA2 domain"/>
    <property type="match status" value="1"/>
</dbReference>
<dbReference type="FunFam" id="3.90.1640.10:FF:000001">
    <property type="entry name" value="Probable manganese-dependent inorganic pyrophosphatase"/>
    <property type="match status" value="1"/>
</dbReference>
<comment type="catalytic activity">
    <reaction evidence="7">
        <text>diphosphate + H2O = 2 phosphate + H(+)</text>
        <dbReference type="Rhea" id="RHEA:24576"/>
        <dbReference type="ChEBI" id="CHEBI:15377"/>
        <dbReference type="ChEBI" id="CHEBI:15378"/>
        <dbReference type="ChEBI" id="CHEBI:33019"/>
        <dbReference type="ChEBI" id="CHEBI:43474"/>
        <dbReference type="EC" id="3.6.1.1"/>
    </reaction>
</comment>
<dbReference type="OrthoDB" id="9766150at2"/>
<dbReference type="Pfam" id="PF01368">
    <property type="entry name" value="DHH"/>
    <property type="match status" value="1"/>
</dbReference>
<proteinExistence type="predicted"/>
<evidence type="ECO:0000256" key="4">
    <source>
        <dbReference type="ARBA" id="ARBA00022801"/>
    </source>
</evidence>
<dbReference type="InterPro" id="IPR004097">
    <property type="entry name" value="DHHA2"/>
</dbReference>
<gene>
    <name evidence="9" type="ORF">A9309_00485</name>
</gene>
<feature type="domain" description="DHHA2" evidence="8">
    <location>
        <begin position="195"/>
        <end position="322"/>
    </location>
</feature>
<evidence type="ECO:0000256" key="3">
    <source>
        <dbReference type="ARBA" id="ARBA00022723"/>
    </source>
</evidence>
<comment type="cofactor">
    <cofactor evidence="1">
        <name>Mn(2+)</name>
        <dbReference type="ChEBI" id="CHEBI:29035"/>
    </cofactor>
</comment>
<dbReference type="EC" id="3.6.1.1" evidence="2"/>
<dbReference type="Proteomes" id="UP000092607">
    <property type="component" value="Unassembled WGS sequence"/>
</dbReference>
<comment type="caution">
    <text evidence="9">The sequence shown here is derived from an EMBL/GenBank/DDBJ whole genome shotgun (WGS) entry which is preliminary data.</text>
</comment>
<sequence length="326" mass="36162">MHHVFGHTSPDTDALVSAFAFAHWLNAQGTSAQAYRLGEPNLETAFVLARWFERYPNDELPAKLLPYLDPDRPTDIVGQGDKVALTDHNEPAQSIKALAEFDIRYVIDHHKLGLTTPTPAYVRIHPVGCTCTILYEMFTQKGVDITASMAWLMLCAIISDTLNLSSPTTTDDDRLVVQKLCELCQMSMADKDKLADEMFSAKSDVSHLSARDILLMDYKSYEFGATTWGIAGIETVAPNQIFARIDELTATAKLIQAEKGVDYLMIAVVDIKEQMGYALAHDPAQNVIISKAFGVDCDDKVFALAGVVSRKKQIVPALERYYQLQV</sequence>
<evidence type="ECO:0000256" key="7">
    <source>
        <dbReference type="ARBA" id="ARBA00047820"/>
    </source>
</evidence>
<organism evidence="9 10">
    <name type="scientific">Moraxella lacunata</name>
    <dbReference type="NCBI Taxonomy" id="477"/>
    <lineage>
        <taxon>Bacteria</taxon>
        <taxon>Pseudomonadati</taxon>
        <taxon>Pseudomonadota</taxon>
        <taxon>Gammaproteobacteria</taxon>
        <taxon>Moraxellales</taxon>
        <taxon>Moraxellaceae</taxon>
        <taxon>Moraxella</taxon>
    </lineage>
</organism>
<dbReference type="SMART" id="SM01131">
    <property type="entry name" value="DHHA2"/>
    <property type="match status" value="1"/>
</dbReference>
<evidence type="ECO:0000256" key="1">
    <source>
        <dbReference type="ARBA" id="ARBA00001936"/>
    </source>
</evidence>
<evidence type="ECO:0000256" key="6">
    <source>
        <dbReference type="ARBA" id="ARBA00032535"/>
    </source>
</evidence>
<dbReference type="EMBL" id="LZMS01000072">
    <property type="protein sequence ID" value="OBX61265.1"/>
    <property type="molecule type" value="Genomic_DNA"/>
</dbReference>
<dbReference type="SUPFAM" id="SSF64182">
    <property type="entry name" value="DHH phosphoesterases"/>
    <property type="match status" value="1"/>
</dbReference>
<evidence type="ECO:0000259" key="8">
    <source>
        <dbReference type="SMART" id="SM01131"/>
    </source>
</evidence>
<dbReference type="NCBIfam" id="NF003877">
    <property type="entry name" value="PRK05427.1"/>
    <property type="match status" value="1"/>
</dbReference>
<keyword evidence="4" id="KW-0378">Hydrolase</keyword>
<evidence type="ECO:0000256" key="5">
    <source>
        <dbReference type="ARBA" id="ARBA00023211"/>
    </source>
</evidence>
<dbReference type="Gene3D" id="3.90.1640.10">
    <property type="entry name" value="inorganic pyrophosphatase (n-terminal core)"/>
    <property type="match status" value="1"/>
</dbReference>
<dbReference type="PANTHER" id="PTHR12112">
    <property type="entry name" value="BNIP - RELATED"/>
    <property type="match status" value="1"/>
</dbReference>
<evidence type="ECO:0000256" key="2">
    <source>
        <dbReference type="ARBA" id="ARBA00012146"/>
    </source>
</evidence>
<dbReference type="RefSeq" id="WP_065255911.1">
    <property type="nucleotide sequence ID" value="NZ_JARDJM010000054.1"/>
</dbReference>
<evidence type="ECO:0000313" key="9">
    <source>
        <dbReference type="EMBL" id="OBX61265.1"/>
    </source>
</evidence>
<dbReference type="InterPro" id="IPR001667">
    <property type="entry name" value="DDH_dom"/>
</dbReference>
<dbReference type="GO" id="GO:0046872">
    <property type="term" value="F:metal ion binding"/>
    <property type="evidence" value="ECO:0007669"/>
    <property type="project" value="UniProtKB-KW"/>
</dbReference>
<dbReference type="Pfam" id="PF02833">
    <property type="entry name" value="DHHA2"/>
    <property type="match status" value="1"/>
</dbReference>
<dbReference type="GO" id="GO:0005737">
    <property type="term" value="C:cytoplasm"/>
    <property type="evidence" value="ECO:0007669"/>
    <property type="project" value="InterPro"/>
</dbReference>
<protein>
    <recommendedName>
        <fullName evidence="2">inorganic diphosphatase</fullName>
        <ecNumber evidence="2">3.6.1.1</ecNumber>
    </recommendedName>
    <alternativeName>
        <fullName evidence="6">Pyrophosphate phospho-hydrolase</fullName>
    </alternativeName>
</protein>
<reference evidence="9 10" key="1">
    <citation type="submission" date="2016-06" db="EMBL/GenBank/DDBJ databases">
        <title>Draft genome of Moraxella lacunata CCUG 57757A.</title>
        <authorList>
            <person name="Salva-Serra F."/>
            <person name="Engstrom-Jakobsson H."/>
            <person name="Thorell K."/>
            <person name="Gonzales-Siles L."/>
            <person name="Karlsson R."/>
            <person name="Boulund F."/>
            <person name="Engstrand L."/>
            <person name="Kristiansson E."/>
            <person name="Moore E."/>
        </authorList>
    </citation>
    <scope>NUCLEOTIDE SEQUENCE [LARGE SCALE GENOMIC DNA]</scope>
    <source>
        <strain evidence="9 10">CCUG 57757A</strain>
    </source>
</reference>
<dbReference type="InterPro" id="IPR038763">
    <property type="entry name" value="DHH_sf"/>
</dbReference>
<evidence type="ECO:0000313" key="10">
    <source>
        <dbReference type="Proteomes" id="UP000092607"/>
    </source>
</evidence>
<dbReference type="PANTHER" id="PTHR12112:SF22">
    <property type="entry name" value="MANGANESE-DEPENDENT INORGANIC PYROPHOSPHATASE-RELATED"/>
    <property type="match status" value="1"/>
</dbReference>
<keyword evidence="3" id="KW-0479">Metal-binding</keyword>
<accession>A0A1B8PYK9</accession>
<dbReference type="InterPro" id="IPR038222">
    <property type="entry name" value="DHHA2_dom_sf"/>
</dbReference>
<dbReference type="AlphaFoldDB" id="A0A1B8PYK9"/>
<dbReference type="GO" id="GO:0004427">
    <property type="term" value="F:inorganic diphosphate phosphatase activity"/>
    <property type="evidence" value="ECO:0007669"/>
    <property type="project" value="UniProtKB-EC"/>
</dbReference>
<name>A0A1B8PYK9_MORLA</name>